<feature type="domain" description="DUF1659" evidence="1">
    <location>
        <begin position="4"/>
        <end position="70"/>
    </location>
</feature>
<dbReference type="OrthoDB" id="5851at2"/>
<organism evidence="2 3">
    <name type="scientific">Thermovirga lienii (strain ATCC BAA-1197 / DSM 17291 / Cas60314)</name>
    <dbReference type="NCBI Taxonomy" id="580340"/>
    <lineage>
        <taxon>Bacteria</taxon>
        <taxon>Thermotogati</taxon>
        <taxon>Synergistota</taxon>
        <taxon>Synergistia</taxon>
        <taxon>Synergistales</taxon>
        <taxon>Thermovirgaceae</taxon>
        <taxon>Thermovirga</taxon>
    </lineage>
</organism>
<dbReference type="AlphaFoldDB" id="G7V6D1"/>
<proteinExistence type="predicted"/>
<sequence length="74" mass="7816">MASYIPVQSRLNIRVQVGTDAEGKPVLANLNIRDIDPAATAEAIASVTQAIGSLLAYPVVDTYKIDTDELDTAA</sequence>
<accession>G7V6D1</accession>
<dbReference type="Proteomes" id="UP000005868">
    <property type="component" value="Chromosome"/>
</dbReference>
<protein>
    <recommendedName>
        <fullName evidence="1">DUF1659 domain-containing protein</fullName>
    </recommendedName>
</protein>
<dbReference type="HOGENOM" id="CLU_196603_1_3_0"/>
<dbReference type="STRING" id="580340.Tlie_0216"/>
<dbReference type="InterPro" id="IPR012454">
    <property type="entry name" value="DUF1659"/>
</dbReference>
<dbReference type="EMBL" id="CP003096">
    <property type="protein sequence ID" value="AER65960.1"/>
    <property type="molecule type" value="Genomic_DNA"/>
</dbReference>
<dbReference type="KEGG" id="tli:Tlie_0216"/>
<evidence type="ECO:0000313" key="2">
    <source>
        <dbReference type="EMBL" id="AER65960.1"/>
    </source>
</evidence>
<keyword evidence="3" id="KW-1185">Reference proteome</keyword>
<evidence type="ECO:0000259" key="1">
    <source>
        <dbReference type="Pfam" id="PF07872"/>
    </source>
</evidence>
<dbReference type="Pfam" id="PF07872">
    <property type="entry name" value="DUF1659"/>
    <property type="match status" value="1"/>
</dbReference>
<reference evidence="2 3" key="2">
    <citation type="journal article" date="2012" name="Stand. Genomic Sci.">
        <title>Genome sequence of the moderately thermophilic, amino-acid-degrading and sulfur-reducing bacterium Thermovirga lienii type strain (Cas60314(T)).</title>
        <authorList>
            <person name="Goker M."/>
            <person name="Saunders E."/>
            <person name="Lapidus A."/>
            <person name="Nolan M."/>
            <person name="Lucas S."/>
            <person name="Hammon N."/>
            <person name="Deshpande S."/>
            <person name="Cheng J.F."/>
            <person name="Han C."/>
            <person name="Tapia R."/>
            <person name="Goodwin L.A."/>
            <person name="Pitluck S."/>
            <person name="Liolios K."/>
            <person name="Mavromatis K."/>
            <person name="Pagani I."/>
            <person name="Ivanova N."/>
            <person name="Mikhailova N."/>
            <person name="Pati A."/>
            <person name="Chen A."/>
            <person name="Palaniappan K."/>
            <person name="Land M."/>
            <person name="Chang Y.J."/>
            <person name="Jeffries C.D."/>
            <person name="Brambilla E.M."/>
            <person name="Rohde M."/>
            <person name="Spring S."/>
            <person name="Detter J.C."/>
            <person name="Woyke T."/>
            <person name="Bristow J."/>
            <person name="Eisen J.A."/>
            <person name="Markowitz V."/>
            <person name="Hugenholtz P."/>
            <person name="Kyrpides N.C."/>
            <person name="Klenk H.P."/>
        </authorList>
    </citation>
    <scope>NUCLEOTIDE SEQUENCE [LARGE SCALE GENOMIC DNA]</scope>
    <source>
        <strain evidence="3">ATCC BAA-1197 / DSM 17291 / Cas60314</strain>
    </source>
</reference>
<reference evidence="3" key="1">
    <citation type="submission" date="2011-10" db="EMBL/GenBank/DDBJ databases">
        <title>The complete genome of chromosome of Thermovirga lienii DSM 17291.</title>
        <authorList>
            <consortium name="US DOE Joint Genome Institute (JGI-PGF)"/>
            <person name="Lucas S."/>
            <person name="Copeland A."/>
            <person name="Lapidus A."/>
            <person name="Glavina del Rio T."/>
            <person name="Dalin E."/>
            <person name="Tice H."/>
            <person name="Bruce D."/>
            <person name="Goodwin L."/>
            <person name="Pitluck S."/>
            <person name="Peters L."/>
            <person name="Mikhailova N."/>
            <person name="Saunders E."/>
            <person name="Kyrpides N."/>
            <person name="Mavromatis K."/>
            <person name="Ivanova N."/>
            <person name="Last F.I."/>
            <person name="Brettin T."/>
            <person name="Detter J.C."/>
            <person name="Han C."/>
            <person name="Larimer F."/>
            <person name="Land M."/>
            <person name="Hauser L."/>
            <person name="Markowitz V."/>
            <person name="Cheng J.-F."/>
            <person name="Hugenholtz P."/>
            <person name="Woyke T."/>
            <person name="Wu D."/>
            <person name="Spring S."/>
            <person name="Schroeder M."/>
            <person name="Brambilla E.-M."/>
            <person name="Klenk H.-P."/>
            <person name="Eisen J.A."/>
        </authorList>
    </citation>
    <scope>NUCLEOTIDE SEQUENCE [LARGE SCALE GENOMIC DNA]</scope>
    <source>
        <strain evidence="3">ATCC BAA-1197 / DSM 17291 / Cas60314</strain>
    </source>
</reference>
<gene>
    <name evidence="2" type="ordered locus">Tlie_0216</name>
</gene>
<name>G7V6D1_THELD</name>
<evidence type="ECO:0000313" key="3">
    <source>
        <dbReference type="Proteomes" id="UP000005868"/>
    </source>
</evidence>
<dbReference type="eggNOG" id="ENOG5033AHG">
    <property type="taxonomic scope" value="Bacteria"/>
</dbReference>